<protein>
    <recommendedName>
        <fullName evidence="1">Polymerase/histidinol phosphatase N-terminal domain-containing protein</fullName>
    </recommendedName>
</protein>
<evidence type="ECO:0000313" key="3">
    <source>
        <dbReference type="Proteomes" id="UP000249377"/>
    </source>
</evidence>
<evidence type="ECO:0000259" key="1">
    <source>
        <dbReference type="SMART" id="SM00481"/>
    </source>
</evidence>
<comment type="caution">
    <text evidence="2">The sequence shown here is derived from an EMBL/GenBank/DDBJ whole genome shotgun (WGS) entry which is preliminary data.</text>
</comment>
<evidence type="ECO:0000313" key="2">
    <source>
        <dbReference type="EMBL" id="RAQ22757.1"/>
    </source>
</evidence>
<dbReference type="GO" id="GO:0004534">
    <property type="term" value="F:5'-3' RNA exonuclease activity"/>
    <property type="evidence" value="ECO:0007669"/>
    <property type="project" value="TreeGrafter"/>
</dbReference>
<proteinExistence type="predicted"/>
<dbReference type="Gene3D" id="3.20.20.140">
    <property type="entry name" value="Metal-dependent hydrolases"/>
    <property type="match status" value="1"/>
</dbReference>
<dbReference type="AlphaFoldDB" id="A0A328U9M7"/>
<dbReference type="InterPro" id="IPR003141">
    <property type="entry name" value="Pol/His_phosphatase_N"/>
</dbReference>
<dbReference type="PANTHER" id="PTHR42924:SF11">
    <property type="entry name" value="POLYMERASE_HISTIDINOL PHOSPHATASE N-TERMINAL DOMAIN-CONTAINING PROTEIN"/>
    <property type="match status" value="1"/>
</dbReference>
<dbReference type="EMBL" id="QLYR01000009">
    <property type="protein sequence ID" value="RAQ22757.1"/>
    <property type="molecule type" value="Genomic_DNA"/>
</dbReference>
<dbReference type="InterPro" id="IPR016195">
    <property type="entry name" value="Pol/histidinol_Pase-like"/>
</dbReference>
<reference evidence="2 3" key="1">
    <citation type="submission" date="2018-06" db="EMBL/GenBank/DDBJ databases">
        <title>Noncontiguous genome sequence of Ruminococcaceae bacterium ASD2818.</title>
        <authorList>
            <person name="Chaplin A.V."/>
            <person name="Sokolova S.R."/>
            <person name="Kochetkova T.O."/>
            <person name="Goltsov A.Y."/>
            <person name="Trofimov D.Y."/>
            <person name="Efimov B.A."/>
        </authorList>
    </citation>
    <scope>NUCLEOTIDE SEQUENCE [LARGE SCALE GENOMIC DNA]</scope>
    <source>
        <strain evidence="2 3">ASD2818</strain>
    </source>
</reference>
<dbReference type="PANTHER" id="PTHR42924">
    <property type="entry name" value="EXONUCLEASE"/>
    <property type="match status" value="1"/>
</dbReference>
<accession>A0A328U9M7</accession>
<dbReference type="Proteomes" id="UP000249377">
    <property type="component" value="Unassembled WGS sequence"/>
</dbReference>
<name>A0A328U9M7_9FIRM</name>
<sequence>MFVDSKDNHWYKGNLHTHTTRSDGRRQPQEVINCYRSAGYDFLALTDHWIVSQAEEQQDFLLISGCEYDIGSCVQEEIYHILALGMREDPCLERGALDVQGVIDAVHGHGGLAVLAHPAWSLNRPEHVKALTGLDGTEIYNTVSGFPWNCRAYSGGFIDQMAAEGALLPCLAGDDAHFYQGEETRSFIYVKSEALTEKAILAALRRGDFYATQGPRFELTRAGDRLLVASTPVQRVAFFTDTVYVPDRTAEGDGITRAEYRIKAGDTFVRVELFDRDGHMAWSSPLKLHD</sequence>
<dbReference type="SMART" id="SM00481">
    <property type="entry name" value="POLIIIAc"/>
    <property type="match status" value="1"/>
</dbReference>
<dbReference type="GO" id="GO:0035312">
    <property type="term" value="F:5'-3' DNA exonuclease activity"/>
    <property type="evidence" value="ECO:0007669"/>
    <property type="project" value="TreeGrafter"/>
</dbReference>
<dbReference type="NCBIfam" id="NF038032">
    <property type="entry name" value="CehA_McbA_metalo"/>
    <property type="match status" value="1"/>
</dbReference>
<dbReference type="SUPFAM" id="SSF89550">
    <property type="entry name" value="PHP domain-like"/>
    <property type="match status" value="1"/>
</dbReference>
<dbReference type="RefSeq" id="WP_112333321.1">
    <property type="nucleotide sequence ID" value="NZ_QLYR01000009.1"/>
</dbReference>
<gene>
    <name evidence="2" type="ORF">DPQ25_11500</name>
</gene>
<keyword evidence="3" id="KW-1185">Reference proteome</keyword>
<feature type="domain" description="Polymerase/histidinol phosphatase N-terminal" evidence="1">
    <location>
        <begin position="13"/>
        <end position="72"/>
    </location>
</feature>
<organism evidence="2 3">
    <name type="scientific">Hydrogeniiclostridium mannosilyticum</name>
    <dbReference type="NCBI Taxonomy" id="2764322"/>
    <lineage>
        <taxon>Bacteria</taxon>
        <taxon>Bacillati</taxon>
        <taxon>Bacillota</taxon>
        <taxon>Clostridia</taxon>
        <taxon>Eubacteriales</taxon>
        <taxon>Acutalibacteraceae</taxon>
        <taxon>Hydrogeniiclostridium</taxon>
    </lineage>
</organism>
<dbReference type="InterPro" id="IPR052018">
    <property type="entry name" value="PHP_domain"/>
</dbReference>